<dbReference type="Proteomes" id="UP000789405">
    <property type="component" value="Unassembled WGS sequence"/>
</dbReference>
<accession>A0A9N9KAP5</accession>
<keyword evidence="1" id="KW-1133">Transmembrane helix</keyword>
<keyword evidence="1" id="KW-0472">Membrane</keyword>
<dbReference type="EMBL" id="CAJVPY010058061">
    <property type="protein sequence ID" value="CAG8819521.1"/>
    <property type="molecule type" value="Genomic_DNA"/>
</dbReference>
<evidence type="ECO:0000313" key="3">
    <source>
        <dbReference type="Proteomes" id="UP000789405"/>
    </source>
</evidence>
<feature type="non-terminal residue" evidence="2">
    <location>
        <position position="1"/>
    </location>
</feature>
<feature type="transmembrane region" description="Helical" evidence="1">
    <location>
        <begin position="79"/>
        <end position="105"/>
    </location>
</feature>
<name>A0A9N9KAP5_9GLOM</name>
<evidence type="ECO:0000313" key="2">
    <source>
        <dbReference type="EMBL" id="CAG8819521.1"/>
    </source>
</evidence>
<comment type="caution">
    <text evidence="2">The sequence shown here is derived from an EMBL/GenBank/DDBJ whole genome shotgun (WGS) entry which is preliminary data.</text>
</comment>
<evidence type="ECO:0000256" key="1">
    <source>
        <dbReference type="SAM" id="Phobius"/>
    </source>
</evidence>
<proteinExistence type="predicted"/>
<protein>
    <submittedName>
        <fullName evidence="2">2883_t:CDS:1</fullName>
    </submittedName>
</protein>
<keyword evidence="3" id="KW-1185">Reference proteome</keyword>
<reference evidence="2" key="1">
    <citation type="submission" date="2021-06" db="EMBL/GenBank/DDBJ databases">
        <authorList>
            <person name="Kallberg Y."/>
            <person name="Tangrot J."/>
            <person name="Rosling A."/>
        </authorList>
    </citation>
    <scope>NUCLEOTIDE SEQUENCE</scope>
    <source>
        <strain evidence="2">MA453B</strain>
    </source>
</reference>
<keyword evidence="1" id="KW-0812">Transmembrane</keyword>
<sequence>EVQLEKLNFESWNDDYQENWPEHQQENEKLWNCNEKESTCSMNNEEVEEPTISLFIEQENLSKVSDIVVEKTNENYFEFGLLVLVLILMPFSVVLSWICSVQLIYRAKFLLAKLRLADGDYITFLDPLLIKYSQTSIRDVFQYSNRPIEDTINQILDDGIDCLKNIPAIEVCFINEIYYSSDN</sequence>
<gene>
    <name evidence="2" type="ORF">DERYTH_LOCUS26794</name>
</gene>
<organism evidence="2 3">
    <name type="scientific">Dentiscutata erythropus</name>
    <dbReference type="NCBI Taxonomy" id="1348616"/>
    <lineage>
        <taxon>Eukaryota</taxon>
        <taxon>Fungi</taxon>
        <taxon>Fungi incertae sedis</taxon>
        <taxon>Mucoromycota</taxon>
        <taxon>Glomeromycotina</taxon>
        <taxon>Glomeromycetes</taxon>
        <taxon>Diversisporales</taxon>
        <taxon>Gigasporaceae</taxon>
        <taxon>Dentiscutata</taxon>
    </lineage>
</organism>
<dbReference type="AlphaFoldDB" id="A0A9N9KAP5"/>